<evidence type="ECO:0000256" key="7">
    <source>
        <dbReference type="ARBA" id="ARBA00023172"/>
    </source>
</evidence>
<feature type="domain" description="Core-binding (CB)" evidence="11">
    <location>
        <begin position="1"/>
        <end position="84"/>
    </location>
</feature>
<dbReference type="InterPro" id="IPR013762">
    <property type="entry name" value="Integrase-like_cat_sf"/>
</dbReference>
<dbReference type="PROSITE" id="PS51900">
    <property type="entry name" value="CB"/>
    <property type="match status" value="1"/>
</dbReference>
<evidence type="ECO:0000259" key="10">
    <source>
        <dbReference type="PROSITE" id="PS51898"/>
    </source>
</evidence>
<dbReference type="InterPro" id="IPR002104">
    <property type="entry name" value="Integrase_catalytic"/>
</dbReference>
<sequence>MSLQQFRNYMALEKKYSAHTVEAYLRDLEQFRVFCAGEHGEEPLEEMPYSVVRSWIIAQIEGGCTNRSVNRKVASLKAYYKYLVRMGRIPTSPLASHRPLKSEKKVEIPFSVGEMRELLTQWPEEPGYESLRDRLLVDLLYTTGIRRAELIGIRLADLDLDAGTLRVLGKRNKERVLPLLTGLTPLFQSYLKVREAEFPQADTPYLFLSASGNKMYEALVYRIINKYLSKVSQKAKRSPHVLRHTFATHLLNQGADMNSVKELLGHASLASTQVYTHNSIAELKRIHLESHPRNKKRDTI</sequence>
<gene>
    <name evidence="12" type="ORF">NG653_08510</name>
</gene>
<dbReference type="PROSITE" id="PS51898">
    <property type="entry name" value="TYR_RECOMBINASE"/>
    <property type="match status" value="1"/>
</dbReference>
<dbReference type="Gene3D" id="1.10.150.130">
    <property type="match status" value="1"/>
</dbReference>
<dbReference type="RefSeq" id="WP_252741271.1">
    <property type="nucleotide sequence ID" value="NZ_JAMXIB010000005.1"/>
</dbReference>
<reference evidence="12 13" key="1">
    <citation type="submission" date="2022-06" db="EMBL/GenBank/DDBJ databases">
        <authorList>
            <person name="Xuan X."/>
        </authorList>
    </citation>
    <scope>NUCLEOTIDE SEQUENCE [LARGE SCALE GENOMIC DNA]</scope>
    <source>
        <strain evidence="12 13">2V75</strain>
    </source>
</reference>
<dbReference type="Pfam" id="PF00589">
    <property type="entry name" value="Phage_integrase"/>
    <property type="match status" value="1"/>
</dbReference>
<dbReference type="InterPro" id="IPR011010">
    <property type="entry name" value="DNA_brk_join_enz"/>
</dbReference>
<dbReference type="SUPFAM" id="SSF56349">
    <property type="entry name" value="DNA breaking-rejoining enzymes"/>
    <property type="match status" value="1"/>
</dbReference>
<evidence type="ECO:0000256" key="9">
    <source>
        <dbReference type="PROSITE-ProRule" id="PRU01248"/>
    </source>
</evidence>
<keyword evidence="3" id="KW-0132">Cell division</keyword>
<evidence type="ECO:0000256" key="5">
    <source>
        <dbReference type="ARBA" id="ARBA00022908"/>
    </source>
</evidence>
<dbReference type="Proteomes" id="UP001206312">
    <property type="component" value="Unassembled WGS sequence"/>
</dbReference>
<evidence type="ECO:0000256" key="3">
    <source>
        <dbReference type="ARBA" id="ARBA00022618"/>
    </source>
</evidence>
<dbReference type="Gene3D" id="1.10.443.10">
    <property type="entry name" value="Intergrase catalytic core"/>
    <property type="match status" value="1"/>
</dbReference>
<feature type="domain" description="Tyr recombinase" evidence="10">
    <location>
        <begin position="105"/>
        <end position="288"/>
    </location>
</feature>
<dbReference type="InterPro" id="IPR004107">
    <property type="entry name" value="Integrase_SAM-like_N"/>
</dbReference>
<comment type="subcellular location">
    <subcellularLocation>
        <location evidence="1">Cytoplasm</location>
    </subcellularLocation>
</comment>
<proteinExistence type="predicted"/>
<dbReference type="InterPro" id="IPR010998">
    <property type="entry name" value="Integrase_recombinase_N"/>
</dbReference>
<evidence type="ECO:0000256" key="8">
    <source>
        <dbReference type="ARBA" id="ARBA00023306"/>
    </source>
</evidence>
<keyword evidence="4" id="KW-0159">Chromosome partition</keyword>
<dbReference type="PANTHER" id="PTHR30349:SF77">
    <property type="entry name" value="TYROSINE RECOMBINASE XERC"/>
    <property type="match status" value="1"/>
</dbReference>
<evidence type="ECO:0000256" key="6">
    <source>
        <dbReference type="ARBA" id="ARBA00023125"/>
    </source>
</evidence>
<keyword evidence="8" id="KW-0131">Cell cycle</keyword>
<keyword evidence="7" id="KW-0233">DNA recombination</keyword>
<evidence type="ECO:0000313" key="13">
    <source>
        <dbReference type="Proteomes" id="UP001206312"/>
    </source>
</evidence>
<comment type="caution">
    <text evidence="12">The sequence shown here is derived from an EMBL/GenBank/DDBJ whole genome shotgun (WGS) entry which is preliminary data.</text>
</comment>
<name>A0ABT1AXZ8_9FLAO</name>
<dbReference type="InterPro" id="IPR044068">
    <property type="entry name" value="CB"/>
</dbReference>
<evidence type="ECO:0000313" key="12">
    <source>
        <dbReference type="EMBL" id="MCO5724900.1"/>
    </source>
</evidence>
<keyword evidence="2" id="KW-0963">Cytoplasm</keyword>
<keyword evidence="13" id="KW-1185">Reference proteome</keyword>
<dbReference type="InterPro" id="IPR050090">
    <property type="entry name" value="Tyrosine_recombinase_XerCD"/>
</dbReference>
<evidence type="ECO:0000259" key="11">
    <source>
        <dbReference type="PROSITE" id="PS51900"/>
    </source>
</evidence>
<dbReference type="EMBL" id="JAMXIB010000005">
    <property type="protein sequence ID" value="MCO5724900.1"/>
    <property type="molecule type" value="Genomic_DNA"/>
</dbReference>
<evidence type="ECO:0000256" key="4">
    <source>
        <dbReference type="ARBA" id="ARBA00022829"/>
    </source>
</evidence>
<dbReference type="Pfam" id="PF02899">
    <property type="entry name" value="Phage_int_SAM_1"/>
    <property type="match status" value="1"/>
</dbReference>
<dbReference type="PANTHER" id="PTHR30349">
    <property type="entry name" value="PHAGE INTEGRASE-RELATED"/>
    <property type="match status" value="1"/>
</dbReference>
<organism evidence="12 13">
    <name type="scientific">Robiginitalea marina</name>
    <dbReference type="NCBI Taxonomy" id="2954105"/>
    <lineage>
        <taxon>Bacteria</taxon>
        <taxon>Pseudomonadati</taxon>
        <taxon>Bacteroidota</taxon>
        <taxon>Flavobacteriia</taxon>
        <taxon>Flavobacteriales</taxon>
        <taxon>Flavobacteriaceae</taxon>
        <taxon>Robiginitalea</taxon>
    </lineage>
</organism>
<protein>
    <submittedName>
        <fullName evidence="12">Tyrosine-type recombinase/integrase</fullName>
    </submittedName>
</protein>
<keyword evidence="6 9" id="KW-0238">DNA-binding</keyword>
<accession>A0ABT1AXZ8</accession>
<keyword evidence="5" id="KW-0229">DNA integration</keyword>
<evidence type="ECO:0000256" key="1">
    <source>
        <dbReference type="ARBA" id="ARBA00004496"/>
    </source>
</evidence>
<evidence type="ECO:0000256" key="2">
    <source>
        <dbReference type="ARBA" id="ARBA00022490"/>
    </source>
</evidence>